<accession>A0A9D4HX81</accession>
<protein>
    <submittedName>
        <fullName evidence="2">Uncharacterized protein</fullName>
    </submittedName>
</protein>
<name>A0A9D4HX81_DREPO</name>
<gene>
    <name evidence="2" type="ORF">DPMN_040745</name>
</gene>
<reference evidence="2" key="1">
    <citation type="journal article" date="2019" name="bioRxiv">
        <title>The Genome of the Zebra Mussel, Dreissena polymorpha: A Resource for Invasive Species Research.</title>
        <authorList>
            <person name="McCartney M.A."/>
            <person name="Auch B."/>
            <person name="Kono T."/>
            <person name="Mallez S."/>
            <person name="Zhang Y."/>
            <person name="Obille A."/>
            <person name="Becker A."/>
            <person name="Abrahante J.E."/>
            <person name="Garbe J."/>
            <person name="Badalamenti J.P."/>
            <person name="Herman A."/>
            <person name="Mangelson H."/>
            <person name="Liachko I."/>
            <person name="Sullivan S."/>
            <person name="Sone E.D."/>
            <person name="Koren S."/>
            <person name="Silverstein K.A.T."/>
            <person name="Beckman K.B."/>
            <person name="Gohl D.M."/>
        </authorList>
    </citation>
    <scope>NUCLEOTIDE SEQUENCE</scope>
    <source>
        <strain evidence="2">Duluth1</strain>
        <tissue evidence="2">Whole animal</tissue>
    </source>
</reference>
<keyword evidence="3" id="KW-1185">Reference proteome</keyword>
<evidence type="ECO:0000313" key="3">
    <source>
        <dbReference type="Proteomes" id="UP000828390"/>
    </source>
</evidence>
<comment type="caution">
    <text evidence="2">The sequence shown here is derived from an EMBL/GenBank/DDBJ whole genome shotgun (WGS) entry which is preliminary data.</text>
</comment>
<proteinExistence type="predicted"/>
<dbReference type="AlphaFoldDB" id="A0A9D4HX81"/>
<evidence type="ECO:0000256" key="1">
    <source>
        <dbReference type="SAM" id="Phobius"/>
    </source>
</evidence>
<keyword evidence="1" id="KW-0812">Transmembrane</keyword>
<feature type="transmembrane region" description="Helical" evidence="1">
    <location>
        <begin position="32"/>
        <end position="60"/>
    </location>
</feature>
<reference evidence="2" key="2">
    <citation type="submission" date="2020-11" db="EMBL/GenBank/DDBJ databases">
        <authorList>
            <person name="McCartney M.A."/>
            <person name="Auch B."/>
            <person name="Kono T."/>
            <person name="Mallez S."/>
            <person name="Becker A."/>
            <person name="Gohl D.M."/>
            <person name="Silverstein K.A.T."/>
            <person name="Koren S."/>
            <person name="Bechman K.B."/>
            <person name="Herman A."/>
            <person name="Abrahante J.E."/>
            <person name="Garbe J."/>
        </authorList>
    </citation>
    <scope>NUCLEOTIDE SEQUENCE</scope>
    <source>
        <strain evidence="2">Duluth1</strain>
        <tissue evidence="2">Whole animal</tissue>
    </source>
</reference>
<keyword evidence="1" id="KW-1133">Transmembrane helix</keyword>
<sequence>MKELTSVLQVFLKVDSAVKDMFNSASLSSEFIVRFFLQFLGLSFQSLKMMLSIPLLGWLMRLMVRLFPHR</sequence>
<dbReference type="EMBL" id="JAIWYP010000011">
    <property type="protein sequence ID" value="KAH3734306.1"/>
    <property type="molecule type" value="Genomic_DNA"/>
</dbReference>
<keyword evidence="1" id="KW-0472">Membrane</keyword>
<evidence type="ECO:0000313" key="2">
    <source>
        <dbReference type="EMBL" id="KAH3734306.1"/>
    </source>
</evidence>
<dbReference type="Proteomes" id="UP000828390">
    <property type="component" value="Unassembled WGS sequence"/>
</dbReference>
<organism evidence="2 3">
    <name type="scientific">Dreissena polymorpha</name>
    <name type="common">Zebra mussel</name>
    <name type="synonym">Mytilus polymorpha</name>
    <dbReference type="NCBI Taxonomy" id="45954"/>
    <lineage>
        <taxon>Eukaryota</taxon>
        <taxon>Metazoa</taxon>
        <taxon>Spiralia</taxon>
        <taxon>Lophotrochozoa</taxon>
        <taxon>Mollusca</taxon>
        <taxon>Bivalvia</taxon>
        <taxon>Autobranchia</taxon>
        <taxon>Heteroconchia</taxon>
        <taxon>Euheterodonta</taxon>
        <taxon>Imparidentia</taxon>
        <taxon>Neoheterodontei</taxon>
        <taxon>Myida</taxon>
        <taxon>Dreissenoidea</taxon>
        <taxon>Dreissenidae</taxon>
        <taxon>Dreissena</taxon>
    </lineage>
</organism>